<dbReference type="GeneID" id="62196428"/>
<dbReference type="PANTHER" id="PTHR16466">
    <property type="entry name" value="TELOMERE REPEAT-BINDING FACTOR 2-INTERACTING PROTEIN 1"/>
    <property type="match status" value="1"/>
</dbReference>
<dbReference type="Pfam" id="PF09197">
    <property type="entry name" value="Rap1-DNA-bind"/>
    <property type="match status" value="1"/>
</dbReference>
<reference evidence="8" key="1">
    <citation type="submission" date="2020-10" db="EMBL/GenBank/DDBJ databases">
        <authorList>
            <person name="Roach M.J.R."/>
        </authorList>
    </citation>
    <scope>NUCLEOTIDE SEQUENCE</scope>
    <source>
        <strain evidence="8">CBS 1945</strain>
    </source>
</reference>
<evidence type="ECO:0000256" key="2">
    <source>
        <dbReference type="ARBA" id="ARBA00022454"/>
    </source>
</evidence>
<evidence type="ECO:0000313" key="8">
    <source>
        <dbReference type="EMBL" id="QPG75669.1"/>
    </source>
</evidence>
<evidence type="ECO:0000313" key="9">
    <source>
        <dbReference type="Proteomes" id="UP000662931"/>
    </source>
</evidence>
<dbReference type="GO" id="GO:0010833">
    <property type="term" value="P:telomere maintenance via telomere lengthening"/>
    <property type="evidence" value="ECO:0007669"/>
    <property type="project" value="UniProtKB-UniRule"/>
</dbReference>
<protein>
    <recommendedName>
        <fullName evidence="5">DNA-binding protein RAP1</fullName>
    </recommendedName>
</protein>
<evidence type="ECO:0000256" key="3">
    <source>
        <dbReference type="ARBA" id="ARBA00022895"/>
    </source>
</evidence>
<dbReference type="CDD" id="cd11655">
    <property type="entry name" value="rap1_myb-like"/>
    <property type="match status" value="2"/>
</dbReference>
<feature type="region of interest" description="Disordered" evidence="6">
    <location>
        <begin position="419"/>
        <end position="445"/>
    </location>
</feature>
<comment type="function">
    <text evidence="5">Involved in the regulation of telomere length, clustering and has a specific role in telomere position effect (TPE).</text>
</comment>
<dbReference type="Gene3D" id="1.10.10.60">
    <property type="entry name" value="Homeodomain-like"/>
    <property type="match status" value="2"/>
</dbReference>
<evidence type="ECO:0000256" key="5">
    <source>
        <dbReference type="RuleBase" id="RU367107"/>
    </source>
</evidence>
<dbReference type="KEGG" id="bnn:FOA43_003027"/>
<keyword evidence="4 5" id="KW-0539">Nucleus</keyword>
<sequence>MSASEVPIRDRLFVGQDDQPYDFYLCPPLDTNNDLIQMVVEHGGSVVDDLSLECIVISSEGYDVPENLKDAHIYSYKAIEDSVANGIQMDFAHYLIHAPPPEPDFQQQEITAAEPQVEPKQNGSNNDNNDDEVNPFLDIDPEYPTEVPNSDPPPIGAESGLSADLPTVQQSKATAVFPKHHGVKYFTPEEDAFLLEEIRKRPWLGFKGHQIYKEICELSFFQKRERTSASLRERIRTLKYHVGYVYSADKDHKLLVDEDGKYVRSFLIKACVQPFTAADDFGLCKVVYGKLSPKPNSTGFETVYFPTNFFDKYGAMFPQHSPESWRQRFKNYLAIFGVANYLKYFIMEKQQGNDPLPSNSANRDWIKARRSLRKTDGPRLYFPNIPDEDQFIDDNIDTILVPELEGKNLDVFTPMAWTENKEDGNEAPPSKRQRVSNSTEPTAPESITRFVDTPTTYFREATFAKFYEKEGEPIDLDEVIPRKDSFLTDVANALKLEELTASNMLKALNKVGVKKYYAMFLIYRCGSKEWLVQKSIKRYVETNGQELLCISPGAWSNKAIDWLELKNKHLNDLLKAYHGEEDFNIQVAAFKKSHSINL</sequence>
<keyword evidence="3 5" id="KW-0779">Telomere</keyword>
<name>A0A875S7I2_EENNA</name>
<feature type="domain" description="Rap1 DNA-binding" evidence="7">
    <location>
        <begin position="301"/>
        <end position="357"/>
    </location>
</feature>
<dbReference type="EMBL" id="CP064814">
    <property type="protein sequence ID" value="QPG75669.1"/>
    <property type="molecule type" value="Genomic_DNA"/>
</dbReference>
<feature type="region of interest" description="Disordered" evidence="6">
    <location>
        <begin position="115"/>
        <end position="161"/>
    </location>
</feature>
<dbReference type="GO" id="GO:0031848">
    <property type="term" value="P:protection from non-homologous end joining at telomere"/>
    <property type="evidence" value="ECO:0007669"/>
    <property type="project" value="TreeGrafter"/>
</dbReference>
<dbReference type="GO" id="GO:0070187">
    <property type="term" value="C:shelterin complex"/>
    <property type="evidence" value="ECO:0007669"/>
    <property type="project" value="TreeGrafter"/>
</dbReference>
<keyword evidence="9" id="KW-1185">Reference proteome</keyword>
<feature type="compositionally biased region" description="Acidic residues" evidence="6">
    <location>
        <begin position="128"/>
        <end position="143"/>
    </location>
</feature>
<keyword evidence="2 5" id="KW-0158">Chromosome</keyword>
<gene>
    <name evidence="8" type="ORF">FOA43_003027</name>
</gene>
<evidence type="ECO:0000256" key="6">
    <source>
        <dbReference type="SAM" id="MobiDB-lite"/>
    </source>
</evidence>
<dbReference type="RefSeq" id="XP_038779234.1">
    <property type="nucleotide sequence ID" value="XM_038923306.1"/>
</dbReference>
<comment type="subunit">
    <text evidence="5">Homodimer.</text>
</comment>
<comment type="subcellular location">
    <subcellularLocation>
        <location evidence="5">Nucleus</location>
    </subcellularLocation>
    <subcellularLocation>
        <location evidence="5">Chromosome</location>
        <location evidence="5">Telomere</location>
    </subcellularLocation>
</comment>
<dbReference type="PANTHER" id="PTHR16466:SF6">
    <property type="entry name" value="TELOMERIC REPEAT-BINDING FACTOR 2-INTERACTING PROTEIN 1"/>
    <property type="match status" value="1"/>
</dbReference>
<dbReference type="OrthoDB" id="435460at2759"/>
<dbReference type="SUPFAM" id="SSF46689">
    <property type="entry name" value="Homeodomain-like"/>
    <property type="match status" value="1"/>
</dbReference>
<organism evidence="8 9">
    <name type="scientific">Eeniella nana</name>
    <name type="common">Yeast</name>
    <name type="synonym">Brettanomyces nanus</name>
    <dbReference type="NCBI Taxonomy" id="13502"/>
    <lineage>
        <taxon>Eukaryota</taxon>
        <taxon>Fungi</taxon>
        <taxon>Dikarya</taxon>
        <taxon>Ascomycota</taxon>
        <taxon>Saccharomycotina</taxon>
        <taxon>Pichiomycetes</taxon>
        <taxon>Pichiales</taxon>
        <taxon>Pichiaceae</taxon>
        <taxon>Brettanomyces</taxon>
    </lineage>
</organism>
<dbReference type="InterPro" id="IPR039595">
    <property type="entry name" value="TE2IP/Rap1"/>
</dbReference>
<comment type="similarity">
    <text evidence="1 5">Belongs to the RAP1 family.</text>
</comment>
<dbReference type="AlphaFoldDB" id="A0A875S7I2"/>
<dbReference type="Proteomes" id="UP000662931">
    <property type="component" value="Chromosome 3"/>
</dbReference>
<dbReference type="InterPro" id="IPR009057">
    <property type="entry name" value="Homeodomain-like_sf"/>
</dbReference>
<dbReference type="GO" id="GO:0042162">
    <property type="term" value="F:telomeric DNA binding"/>
    <property type="evidence" value="ECO:0007669"/>
    <property type="project" value="TreeGrafter"/>
</dbReference>
<accession>A0A875S7I2</accession>
<evidence type="ECO:0000256" key="4">
    <source>
        <dbReference type="ARBA" id="ARBA00023242"/>
    </source>
</evidence>
<evidence type="ECO:0000259" key="7">
    <source>
        <dbReference type="Pfam" id="PF09197"/>
    </source>
</evidence>
<dbReference type="InterPro" id="IPR015280">
    <property type="entry name" value="Rap1_DNA-bd"/>
</dbReference>
<proteinExistence type="inferred from homology"/>
<evidence type="ECO:0000256" key="1">
    <source>
        <dbReference type="ARBA" id="ARBA00010467"/>
    </source>
</evidence>